<dbReference type="GeneID" id="94018874"/>
<dbReference type="eggNOG" id="COG1335">
    <property type="taxonomic scope" value="Bacteria"/>
</dbReference>
<dbReference type="Proteomes" id="UP000008075">
    <property type="component" value="Chromosome"/>
</dbReference>
<reference evidence="1 2" key="1">
    <citation type="journal article" date="2011" name="PLoS ONE">
        <title>The entomopathogenic bacterial endosymbionts xenorhabdus and photorhabdus: convergent lifestyles from divergent genomes.</title>
        <authorList>
            <person name="Chaston J.M."/>
            <person name="Suen G."/>
            <person name="Tucker S.L."/>
            <person name="Andersen A.W."/>
            <person name="Bhasin A."/>
            <person name="Bode E."/>
            <person name="Bode H.B."/>
            <person name="Brachmann A.O."/>
            <person name="Cowles C.E."/>
            <person name="Cowles K.N."/>
            <person name="Darby C."/>
            <person name="de Leon L."/>
            <person name="Drace K."/>
            <person name="Du Z."/>
            <person name="Givaudan A."/>
            <person name="Herbert Tran E.E."/>
            <person name="Jewell K.A."/>
            <person name="Knack J.J."/>
            <person name="Krasomil-Osterfeld K.C."/>
            <person name="Kukor R."/>
            <person name="Lanois A."/>
            <person name="Latreille P."/>
            <person name="Leimgruber N.K."/>
            <person name="Lipke C.M."/>
            <person name="Liu R."/>
            <person name="Lu X."/>
            <person name="Martens E.C."/>
            <person name="Marri P.R."/>
            <person name="Medigue C."/>
            <person name="Menard M.L."/>
            <person name="Miller N.M."/>
            <person name="Morales-Soto N."/>
            <person name="Norton S."/>
            <person name="Ogier J.C."/>
            <person name="Orchard S.S."/>
            <person name="Park D."/>
            <person name="Park Y."/>
            <person name="Qurollo B.A."/>
            <person name="Sugar D.R."/>
            <person name="Richards G.R."/>
            <person name="Rouy Z."/>
            <person name="Slominski B."/>
            <person name="Slominski K."/>
            <person name="Snyder H."/>
            <person name="Tjaden B.C."/>
            <person name="van der Hoeven R."/>
            <person name="Welch R.D."/>
            <person name="Wheeler C."/>
            <person name="Xiang B."/>
            <person name="Barbazuk B."/>
            <person name="Gaudriault S."/>
            <person name="Goodner B."/>
            <person name="Slater S.C."/>
            <person name="Forst S."/>
            <person name="Goldman B.S."/>
            <person name="Goodrich-Blair H."/>
        </authorList>
    </citation>
    <scope>NUCLEOTIDE SEQUENCE [LARGE SCALE GENOMIC DNA]</scope>
    <source>
        <strain evidence="2">ATCC 19061 / DSM 3370 / CCUG 14189 / LMG 1036 / NCIMB 9965 / AN6</strain>
    </source>
</reference>
<dbReference type="InterPro" id="IPR036380">
    <property type="entry name" value="Isochorismatase-like_sf"/>
</dbReference>
<dbReference type="KEGG" id="xne:XNC1_3330"/>
<organism evidence="1 2">
    <name type="scientific">Xenorhabdus nematophila (strain ATCC 19061 / DSM 3370 / CCUG 14189 / LMG 1036 / NCIMB 9965 / AN6)</name>
    <dbReference type="NCBI Taxonomy" id="406817"/>
    <lineage>
        <taxon>Bacteria</taxon>
        <taxon>Pseudomonadati</taxon>
        <taxon>Pseudomonadota</taxon>
        <taxon>Gammaproteobacteria</taxon>
        <taxon>Enterobacterales</taxon>
        <taxon>Morganellaceae</taxon>
        <taxon>Xenorhabdus</taxon>
    </lineage>
</organism>
<evidence type="ECO:0000313" key="1">
    <source>
        <dbReference type="EMBL" id="CBJ91382.1"/>
    </source>
</evidence>
<keyword evidence="2" id="KW-1185">Reference proteome</keyword>
<dbReference type="SUPFAM" id="SSF52499">
    <property type="entry name" value="Isochorismatase-like hydrolases"/>
    <property type="match status" value="1"/>
</dbReference>
<gene>
    <name evidence="1" type="ordered locus">XNC1_3330</name>
</gene>
<dbReference type="Gene3D" id="3.40.50.850">
    <property type="entry name" value="Isochorismatase-like"/>
    <property type="match status" value="1"/>
</dbReference>
<dbReference type="RefSeq" id="WP_010847191.1">
    <property type="nucleotide sequence ID" value="NC_014228.1"/>
</dbReference>
<name>D3VLQ6_XENNA</name>
<evidence type="ECO:0008006" key="3">
    <source>
        <dbReference type="Google" id="ProtNLM"/>
    </source>
</evidence>
<dbReference type="HOGENOM" id="CLU_3207137_0_0_6"/>
<sequence length="45" mass="5031">MKALIIIDMLNDFVTGVLANKEKAMKIIPVIQRTIAHKASCMNVF</sequence>
<dbReference type="AlphaFoldDB" id="D3VLQ6"/>
<proteinExistence type="predicted"/>
<accession>D3VLQ6</accession>
<evidence type="ECO:0000313" key="2">
    <source>
        <dbReference type="Proteomes" id="UP000008075"/>
    </source>
</evidence>
<protein>
    <recommendedName>
        <fullName evidence="3">Isochorismatase-like domain-containing protein</fullName>
    </recommendedName>
</protein>
<dbReference type="EMBL" id="FN667742">
    <property type="protein sequence ID" value="CBJ91382.1"/>
    <property type="molecule type" value="Genomic_DNA"/>
</dbReference>